<dbReference type="PROSITE" id="PS50113">
    <property type="entry name" value="PAC"/>
    <property type="match status" value="2"/>
</dbReference>
<dbReference type="SMART" id="SM00388">
    <property type="entry name" value="HisKA"/>
    <property type="match status" value="1"/>
</dbReference>
<sequence>MARVGALGEPVGGEALRLAALHEYALLDTPAGDELEAVVRLAAAVAGVPTATLNLVDEDRQCQLTTVGFEGQDSARSDSMCAVRFLEGRTVWTRDACLHPDYAGNPWVTGVLAAVRFYASVPLVTPAGHALGTLCVFDSETRELTDSQLALLEDAARVVLALFERRRQARENARLAAQADEQRELLEHAVRELAERQEFTDAVLETVEVGIVAADAEGRLTLFNQAARDWHGLDADHSLQPAEHAERYHLTHADGVTRLAPHEVPLARALHEGKVSAVEMVIAPDGRPPTRVLASGRALTAADGTLLGAVVAQSDITDQRVREAGLAEAHAALAASEERLRLAFHHSPLGVFLTSLQPGEVGRFLFANPAVCRMTGYSDAELTGGMTFRDLQHPDDHASTAEHLQRLISGETDEGTLERRYRHRDGHLLHVTLHAAVVRGEDGIPSHLVTQVQDVTEARRARREIARQARLVDAIPSPVIVRDLDGTILFWSAGAQAAYGHPATAAVGQITHDLLATRFPLPLADLEQALAVEGCWSGELQHTAADGRQLTVLSSMVRHEPDDGTAPVILEINTDITALRHAERALAASERRWRAQFAHSSVGQAVRGLDDRILEVNPAFAAMLGRAPEELVDATMTELIAPEARRARASHLTDLHAGNADSAGRETLLLAADGRRVPAHVSVSLVKDEDGAPERVVALFTDITARRAAEAARDAAAAALADRNVQLERANRLKLDLIGMVGHELGNPLASILGYSELANENWHALDDDDKRGNLAVIERNARTLARTLAEVLALVSLDAGQLRAHPETVHLSGVLDAAAAHAPRTDQCVVSCPQGLAVHVQPGHLDQILANLLSNAAKYAGGATALTATARPDGTVEIHVTDNGPGIPADLYDRLFTRFARADSTSRTVKGTGLGLYITRELARANAGDIAHRPSPSGTGSTFVLTLPAA</sequence>
<dbReference type="PANTHER" id="PTHR43304">
    <property type="entry name" value="PHYTOCHROME-LIKE PROTEIN CPH1"/>
    <property type="match status" value="1"/>
</dbReference>
<dbReference type="InterPro" id="IPR003661">
    <property type="entry name" value="HisK_dim/P_dom"/>
</dbReference>
<dbReference type="GO" id="GO:0000155">
    <property type="term" value="F:phosphorelay sensor kinase activity"/>
    <property type="evidence" value="ECO:0007669"/>
    <property type="project" value="InterPro"/>
</dbReference>
<reference evidence="11 12" key="1">
    <citation type="submission" date="2019-02" db="EMBL/GenBank/DDBJ databases">
        <title>Genomic Encyclopedia of Type Strains, Phase IV (KMG-IV): sequencing the most valuable type-strain genomes for metagenomic binning, comparative biology and taxonomic classification.</title>
        <authorList>
            <person name="Goeker M."/>
        </authorList>
    </citation>
    <scope>NUCLEOTIDE SEQUENCE [LARGE SCALE GENOMIC DNA]</scope>
    <source>
        <strain evidence="11 12">DSM 45622</strain>
    </source>
</reference>
<dbReference type="Pfam" id="PF08447">
    <property type="entry name" value="PAS_3"/>
    <property type="match status" value="1"/>
</dbReference>
<proteinExistence type="predicted"/>
<keyword evidence="6" id="KW-0418">Kinase</keyword>
<dbReference type="GO" id="GO:0005886">
    <property type="term" value="C:plasma membrane"/>
    <property type="evidence" value="ECO:0007669"/>
    <property type="project" value="UniProtKB-SubCell"/>
</dbReference>
<dbReference type="InterPro" id="IPR013656">
    <property type="entry name" value="PAS_4"/>
</dbReference>
<keyword evidence="5" id="KW-0808">Transferase</keyword>
<dbReference type="Gene3D" id="3.30.565.10">
    <property type="entry name" value="Histidine kinase-like ATPase, C-terminal domain"/>
    <property type="match status" value="1"/>
</dbReference>
<gene>
    <name evidence="11" type="ORF">EV189_3942</name>
</gene>
<feature type="domain" description="PAS" evidence="9">
    <location>
        <begin position="336"/>
        <end position="411"/>
    </location>
</feature>
<evidence type="ECO:0000259" key="8">
    <source>
        <dbReference type="PROSITE" id="PS50109"/>
    </source>
</evidence>
<evidence type="ECO:0000256" key="2">
    <source>
        <dbReference type="ARBA" id="ARBA00004236"/>
    </source>
</evidence>
<evidence type="ECO:0000256" key="5">
    <source>
        <dbReference type="ARBA" id="ARBA00022679"/>
    </source>
</evidence>
<dbReference type="CDD" id="cd00075">
    <property type="entry name" value="HATPase"/>
    <property type="match status" value="1"/>
</dbReference>
<dbReference type="SUPFAM" id="SSF55874">
    <property type="entry name" value="ATPase domain of HSP90 chaperone/DNA topoisomerase II/histidine kinase"/>
    <property type="match status" value="1"/>
</dbReference>
<keyword evidence="4" id="KW-0597">Phosphoprotein</keyword>
<dbReference type="SMART" id="SM00091">
    <property type="entry name" value="PAS"/>
    <property type="match status" value="4"/>
</dbReference>
<dbReference type="InterPro" id="IPR013655">
    <property type="entry name" value="PAS_fold_3"/>
</dbReference>
<dbReference type="SMART" id="SM00086">
    <property type="entry name" value="PAC"/>
    <property type="match status" value="4"/>
</dbReference>
<dbReference type="SUPFAM" id="SSF47384">
    <property type="entry name" value="Homodimeric domain of signal transducing histidine kinase"/>
    <property type="match status" value="1"/>
</dbReference>
<dbReference type="Pfam" id="PF08448">
    <property type="entry name" value="PAS_4"/>
    <property type="match status" value="3"/>
</dbReference>
<dbReference type="SUPFAM" id="SSF55781">
    <property type="entry name" value="GAF domain-like"/>
    <property type="match status" value="1"/>
</dbReference>
<name>A0A4Q7N7I9_9ACTN</name>
<evidence type="ECO:0000256" key="6">
    <source>
        <dbReference type="ARBA" id="ARBA00022777"/>
    </source>
</evidence>
<dbReference type="InterPro" id="IPR029016">
    <property type="entry name" value="GAF-like_dom_sf"/>
</dbReference>
<organism evidence="11 12">
    <name type="scientific">Motilibacter rhizosphaerae</name>
    <dbReference type="NCBI Taxonomy" id="598652"/>
    <lineage>
        <taxon>Bacteria</taxon>
        <taxon>Bacillati</taxon>
        <taxon>Actinomycetota</taxon>
        <taxon>Actinomycetes</taxon>
        <taxon>Motilibacterales</taxon>
        <taxon>Motilibacteraceae</taxon>
        <taxon>Motilibacter</taxon>
    </lineage>
</organism>
<dbReference type="Gene3D" id="3.30.450.40">
    <property type="match status" value="1"/>
</dbReference>
<feature type="domain" description="PAC" evidence="10">
    <location>
        <begin position="415"/>
        <end position="467"/>
    </location>
</feature>
<dbReference type="InterPro" id="IPR035965">
    <property type="entry name" value="PAS-like_dom_sf"/>
</dbReference>
<dbReference type="Pfam" id="PF00512">
    <property type="entry name" value="HisKA"/>
    <property type="match status" value="1"/>
</dbReference>
<dbReference type="PROSITE" id="PS50112">
    <property type="entry name" value="PAS"/>
    <property type="match status" value="4"/>
</dbReference>
<accession>A0A4Q7N7I9</accession>
<dbReference type="InterPro" id="IPR000700">
    <property type="entry name" value="PAS-assoc_C"/>
</dbReference>
<dbReference type="CDD" id="cd00130">
    <property type="entry name" value="PAS"/>
    <property type="match status" value="3"/>
</dbReference>
<keyword evidence="12" id="KW-1185">Reference proteome</keyword>
<dbReference type="InterPro" id="IPR036890">
    <property type="entry name" value="HATPase_C_sf"/>
</dbReference>
<evidence type="ECO:0000256" key="4">
    <source>
        <dbReference type="ARBA" id="ARBA00022553"/>
    </source>
</evidence>
<comment type="subcellular location">
    <subcellularLocation>
        <location evidence="2">Cell membrane</location>
    </subcellularLocation>
</comment>
<dbReference type="InterPro" id="IPR003594">
    <property type="entry name" value="HATPase_dom"/>
</dbReference>
<feature type="domain" description="PAS" evidence="9">
    <location>
        <begin position="610"/>
        <end position="659"/>
    </location>
</feature>
<dbReference type="Gene3D" id="3.30.450.20">
    <property type="entry name" value="PAS domain"/>
    <property type="match status" value="4"/>
</dbReference>
<dbReference type="InterPro" id="IPR052162">
    <property type="entry name" value="Sensor_kinase/Photoreceptor"/>
</dbReference>
<comment type="catalytic activity">
    <reaction evidence="1">
        <text>ATP + protein L-histidine = ADP + protein N-phospho-L-histidine.</text>
        <dbReference type="EC" id="2.7.13.3"/>
    </reaction>
</comment>
<dbReference type="PANTHER" id="PTHR43304:SF1">
    <property type="entry name" value="PAC DOMAIN-CONTAINING PROTEIN"/>
    <property type="match status" value="1"/>
</dbReference>
<dbReference type="SMART" id="SM00387">
    <property type="entry name" value="HATPase_c"/>
    <property type="match status" value="1"/>
</dbReference>
<dbReference type="Pfam" id="PF02518">
    <property type="entry name" value="HATPase_c"/>
    <property type="match status" value="1"/>
</dbReference>
<dbReference type="AlphaFoldDB" id="A0A4Q7N7I9"/>
<comment type="caution">
    <text evidence="11">The sequence shown here is derived from an EMBL/GenBank/DDBJ whole genome shotgun (WGS) entry which is preliminary data.</text>
</comment>
<evidence type="ECO:0000256" key="3">
    <source>
        <dbReference type="ARBA" id="ARBA00012438"/>
    </source>
</evidence>
<feature type="domain" description="Histidine kinase" evidence="8">
    <location>
        <begin position="740"/>
        <end position="951"/>
    </location>
</feature>
<dbReference type="InterPro" id="IPR001610">
    <property type="entry name" value="PAC"/>
</dbReference>
<dbReference type="SUPFAM" id="SSF55785">
    <property type="entry name" value="PYP-like sensor domain (PAS domain)"/>
    <property type="match status" value="4"/>
</dbReference>
<protein>
    <recommendedName>
        <fullName evidence="3">histidine kinase</fullName>
        <ecNumber evidence="3">2.7.13.3</ecNumber>
    </recommendedName>
</protein>
<feature type="domain" description="PAS" evidence="9">
    <location>
        <begin position="196"/>
        <end position="273"/>
    </location>
</feature>
<dbReference type="CDD" id="cd00082">
    <property type="entry name" value="HisKA"/>
    <property type="match status" value="1"/>
</dbReference>
<evidence type="ECO:0000259" key="10">
    <source>
        <dbReference type="PROSITE" id="PS50113"/>
    </source>
</evidence>
<dbReference type="RefSeq" id="WP_196788604.1">
    <property type="nucleotide sequence ID" value="NZ_SGXD01000008.1"/>
</dbReference>
<evidence type="ECO:0000256" key="7">
    <source>
        <dbReference type="ARBA" id="ARBA00023012"/>
    </source>
</evidence>
<dbReference type="NCBIfam" id="TIGR00229">
    <property type="entry name" value="sensory_box"/>
    <property type="match status" value="3"/>
</dbReference>
<evidence type="ECO:0000256" key="1">
    <source>
        <dbReference type="ARBA" id="ARBA00000085"/>
    </source>
</evidence>
<feature type="domain" description="PAS" evidence="9">
    <location>
        <begin position="464"/>
        <end position="509"/>
    </location>
</feature>
<evidence type="ECO:0000313" key="12">
    <source>
        <dbReference type="Proteomes" id="UP000293638"/>
    </source>
</evidence>
<dbReference type="EC" id="2.7.13.3" evidence="3"/>
<dbReference type="InterPro" id="IPR036097">
    <property type="entry name" value="HisK_dim/P_sf"/>
</dbReference>
<dbReference type="Gene3D" id="1.10.287.130">
    <property type="match status" value="1"/>
</dbReference>
<feature type="domain" description="PAC" evidence="10">
    <location>
        <begin position="663"/>
        <end position="715"/>
    </location>
</feature>
<dbReference type="Proteomes" id="UP000293638">
    <property type="component" value="Unassembled WGS sequence"/>
</dbReference>
<dbReference type="InterPro" id="IPR000014">
    <property type="entry name" value="PAS"/>
</dbReference>
<evidence type="ECO:0000313" key="11">
    <source>
        <dbReference type="EMBL" id="RZS77904.1"/>
    </source>
</evidence>
<dbReference type="PRINTS" id="PR00344">
    <property type="entry name" value="BCTRLSENSOR"/>
</dbReference>
<dbReference type="EMBL" id="SGXD01000008">
    <property type="protein sequence ID" value="RZS77904.1"/>
    <property type="molecule type" value="Genomic_DNA"/>
</dbReference>
<evidence type="ECO:0000259" key="9">
    <source>
        <dbReference type="PROSITE" id="PS50112"/>
    </source>
</evidence>
<dbReference type="InterPro" id="IPR005467">
    <property type="entry name" value="His_kinase_dom"/>
</dbReference>
<dbReference type="PROSITE" id="PS50109">
    <property type="entry name" value="HIS_KIN"/>
    <property type="match status" value="1"/>
</dbReference>
<dbReference type="InterPro" id="IPR004358">
    <property type="entry name" value="Sig_transdc_His_kin-like_C"/>
</dbReference>
<keyword evidence="7" id="KW-0902">Two-component regulatory system</keyword>